<feature type="domain" description="Allophanate hydrolase C-terminal" evidence="2">
    <location>
        <begin position="474"/>
        <end position="597"/>
    </location>
</feature>
<evidence type="ECO:0000313" key="3">
    <source>
        <dbReference type="EMBL" id="SDF01799.1"/>
    </source>
</evidence>
<dbReference type="InterPro" id="IPR036928">
    <property type="entry name" value="AS_sf"/>
</dbReference>
<evidence type="ECO:0000259" key="1">
    <source>
        <dbReference type="Pfam" id="PF01425"/>
    </source>
</evidence>
<gene>
    <name evidence="3" type="ORF">SAMN05421720_12311</name>
</gene>
<dbReference type="SUPFAM" id="SSF75304">
    <property type="entry name" value="Amidase signature (AS) enzymes"/>
    <property type="match status" value="1"/>
</dbReference>
<dbReference type="Gene3D" id="3.10.490.10">
    <property type="entry name" value="Gamma-glutamyl cyclotransferase-like"/>
    <property type="match status" value="1"/>
</dbReference>
<dbReference type="InterPro" id="IPR023631">
    <property type="entry name" value="Amidase_dom"/>
</dbReference>
<evidence type="ECO:0000313" key="4">
    <source>
        <dbReference type="Proteomes" id="UP000199412"/>
    </source>
</evidence>
<dbReference type="Pfam" id="PF01425">
    <property type="entry name" value="Amidase"/>
    <property type="match status" value="1"/>
</dbReference>
<proteinExistence type="predicted"/>
<dbReference type="RefSeq" id="WP_092788023.1">
    <property type="nucleotide sequence ID" value="NZ_FNAP01000023.1"/>
</dbReference>
<keyword evidence="4" id="KW-1185">Reference proteome</keyword>
<feature type="domain" description="Amidase" evidence="1">
    <location>
        <begin position="40"/>
        <end position="436"/>
    </location>
</feature>
<dbReference type="NCBIfam" id="TIGR02713">
    <property type="entry name" value="allophanate_hyd"/>
    <property type="match status" value="1"/>
</dbReference>
<dbReference type="Gene3D" id="1.20.58.1700">
    <property type="match status" value="1"/>
</dbReference>
<dbReference type="NCBIfam" id="NF006043">
    <property type="entry name" value="PRK08186.1"/>
    <property type="match status" value="1"/>
</dbReference>
<dbReference type="InterPro" id="IPR053844">
    <property type="entry name" value="AH_C"/>
</dbReference>
<name>A0A1G7HP69_9PROT</name>
<evidence type="ECO:0000259" key="2">
    <source>
        <dbReference type="Pfam" id="PF21986"/>
    </source>
</evidence>
<protein>
    <submittedName>
        <fullName evidence="3">Allophanate hydrolase</fullName>
    </submittedName>
</protein>
<sequence length="606" mass="62594">MVTAFPTIARLHAAYATGASPDEVLAGVYATLKTVDDPGIFITLVPEAEAQAAAAALGPFDPESKPLWGVPFAVKDNIDVAGLPTTAACPAFEYQAEETAFAVQRLLGAGAILIGKTNLDQFAMGLVGVRTPYPVPRNAFDPDYVPGGSSSGSAVSVAHGIVPFALGTDTAGSGRVPAGLNNIVGLKPSLGTLSSHGVVPACQTLDTISVFAGTVADAEAVYRVMCAYNPADPWSRDPSAACKPSAAPPGLRVGVPDAAGRQFGGDALSEAAFDAALADLEGLIATAPQPVDMAPLFAVASLLYTGPWIAERYQAIREIVENRPEVLHPTTRRIVDGASAYSAADAFAGLYQLKDLARQTDTLWQTVDVLAVPTYPRPRTVADLAADPIGPNSELGTYTNFVNLLDLCAIAVPSRFRGDGFPAGITLIAPRERDGLLSDLAAHLHAAAGIPIGRSETPVPAPVAPPGQAAADEIELVVVGAHLSGMALNHELTGHGARFLRAGPTKPDYRLFALAGGPPERPGLLRVAEGEGVAIETEVWAIPAEPFAAFVAGIPAPLGIGTCFLADGTTPRGFIVEAEGLKGAVDISRFGGWRAYQASLNRSSPS</sequence>
<dbReference type="EMBL" id="FNAP01000023">
    <property type="protein sequence ID" value="SDF01799.1"/>
    <property type="molecule type" value="Genomic_DNA"/>
</dbReference>
<dbReference type="PANTHER" id="PTHR11895">
    <property type="entry name" value="TRANSAMIDASE"/>
    <property type="match status" value="1"/>
</dbReference>
<dbReference type="InterPro" id="IPR000120">
    <property type="entry name" value="Amidase"/>
</dbReference>
<dbReference type="GO" id="GO:0016787">
    <property type="term" value="F:hydrolase activity"/>
    <property type="evidence" value="ECO:0007669"/>
    <property type="project" value="UniProtKB-KW"/>
</dbReference>
<keyword evidence="3" id="KW-0378">Hydrolase</keyword>
<dbReference type="AlphaFoldDB" id="A0A1G7HP69"/>
<reference evidence="3 4" key="1">
    <citation type="submission" date="2016-10" db="EMBL/GenBank/DDBJ databases">
        <authorList>
            <person name="de Groot N.N."/>
        </authorList>
    </citation>
    <scope>NUCLEOTIDE SEQUENCE [LARGE SCALE GENOMIC DNA]</scope>
    <source>
        <strain evidence="3 4">ATCC 700224</strain>
    </source>
</reference>
<dbReference type="Proteomes" id="UP000199412">
    <property type="component" value="Unassembled WGS sequence"/>
</dbReference>
<dbReference type="InterPro" id="IPR014085">
    <property type="entry name" value="Allophanate_hydrolase"/>
</dbReference>
<dbReference type="Gene3D" id="3.90.1300.10">
    <property type="entry name" value="Amidase signature (AS) domain"/>
    <property type="match status" value="1"/>
</dbReference>
<dbReference type="Pfam" id="PF21986">
    <property type="entry name" value="AH_C"/>
    <property type="match status" value="1"/>
</dbReference>
<dbReference type="PANTHER" id="PTHR11895:SF169">
    <property type="entry name" value="GLUTAMYL-TRNA(GLN) AMIDOTRANSFERASE"/>
    <property type="match status" value="1"/>
</dbReference>
<dbReference type="OrthoDB" id="7245165at2"/>
<organism evidence="3 4">
    <name type="scientific">Rhodospira trueperi</name>
    <dbReference type="NCBI Taxonomy" id="69960"/>
    <lineage>
        <taxon>Bacteria</taxon>
        <taxon>Pseudomonadati</taxon>
        <taxon>Pseudomonadota</taxon>
        <taxon>Alphaproteobacteria</taxon>
        <taxon>Rhodospirillales</taxon>
        <taxon>Rhodospirillaceae</taxon>
        <taxon>Rhodospira</taxon>
    </lineage>
</organism>
<dbReference type="STRING" id="69960.SAMN05421720_12311"/>
<accession>A0A1G7HP69</accession>